<dbReference type="InterPro" id="IPR036691">
    <property type="entry name" value="Endo/exonu/phosph_ase_sf"/>
</dbReference>
<dbReference type="Gene3D" id="3.60.10.10">
    <property type="entry name" value="Endonuclease/exonuclease/phosphatase"/>
    <property type="match status" value="1"/>
</dbReference>
<evidence type="ECO:0000259" key="1">
    <source>
        <dbReference type="Pfam" id="PF22669"/>
    </source>
</evidence>
<sequence>MFIGSEVQNSGAFNVLSYNVAGLPGFINSNGVHGSKTTNTASIGSRFADYNFDVIQVQEDFAYHATLYDFDESHPYRTQTSGNIPFGSGLNTLSNFNFTDFQRIKWAHCYIGDGDCLTPKGFTYMRMTISDGVTADFYNLHGDAGDGAKDEAARRSNIQQLADFIDEHSAGQAVLVFGDTNTRYTRVNDNIRLLGTQSGLTDAWVELEHNGIAPAQGSAPLECATPAQSNSCEVVDKVLYRSGDNVKLAATSYRYVPDMFVSEAGTLLSDHNPLLVDFSWTL</sequence>
<reference evidence="3" key="3">
    <citation type="submission" date="2025-08" db="UniProtKB">
        <authorList>
            <consortium name="RefSeq"/>
        </authorList>
    </citation>
    <scope>IDENTIFICATION</scope>
    <source>
        <strain evidence="3">CBS 342.82</strain>
    </source>
</reference>
<dbReference type="InterPro" id="IPR038772">
    <property type="entry name" value="Sph/SMPD2-like"/>
</dbReference>
<keyword evidence="3" id="KW-0255">Endonuclease</keyword>
<dbReference type="OrthoDB" id="40902at2759"/>
<evidence type="ECO:0000313" key="3">
    <source>
        <dbReference type="RefSeq" id="XP_033455846.1"/>
    </source>
</evidence>
<proteinExistence type="predicted"/>
<dbReference type="RefSeq" id="XP_033455846.1">
    <property type="nucleotide sequence ID" value="XM_033601927.1"/>
</dbReference>
<dbReference type="AlphaFoldDB" id="A0A6J3LSN6"/>
<organism evidence="3">
    <name type="scientific">Dissoconium aciculare CBS 342.82</name>
    <dbReference type="NCBI Taxonomy" id="1314786"/>
    <lineage>
        <taxon>Eukaryota</taxon>
        <taxon>Fungi</taxon>
        <taxon>Dikarya</taxon>
        <taxon>Ascomycota</taxon>
        <taxon>Pezizomycotina</taxon>
        <taxon>Dothideomycetes</taxon>
        <taxon>Dothideomycetidae</taxon>
        <taxon>Mycosphaerellales</taxon>
        <taxon>Dissoconiaceae</taxon>
        <taxon>Dissoconium</taxon>
    </lineage>
</organism>
<dbReference type="PANTHER" id="PTHR16320:SF1">
    <property type="entry name" value="SPHINGOMYELINASE DDB_G0288017"/>
    <property type="match status" value="1"/>
</dbReference>
<accession>A0A6J3LSN6</accession>
<keyword evidence="3" id="KW-0378">Hydrolase</keyword>
<dbReference type="GO" id="GO:0005737">
    <property type="term" value="C:cytoplasm"/>
    <property type="evidence" value="ECO:0007669"/>
    <property type="project" value="TreeGrafter"/>
</dbReference>
<dbReference type="PANTHER" id="PTHR16320">
    <property type="entry name" value="SPHINGOMYELINASE FAMILY MEMBER"/>
    <property type="match status" value="1"/>
</dbReference>
<dbReference type="InterPro" id="IPR000300">
    <property type="entry name" value="IPPc"/>
</dbReference>
<protein>
    <submittedName>
        <fullName evidence="3">Endonuclease/exonuclease/phosphatase</fullName>
    </submittedName>
</protein>
<dbReference type="GO" id="GO:0004767">
    <property type="term" value="F:sphingomyelin phosphodiesterase activity"/>
    <property type="evidence" value="ECO:0007669"/>
    <property type="project" value="InterPro"/>
</dbReference>
<dbReference type="GO" id="GO:0046856">
    <property type="term" value="P:phosphatidylinositol dephosphorylation"/>
    <property type="evidence" value="ECO:0007669"/>
    <property type="project" value="InterPro"/>
</dbReference>
<gene>
    <name evidence="3" type="ORF">K489DRAFT_326697</name>
</gene>
<evidence type="ECO:0000313" key="2">
    <source>
        <dbReference type="Proteomes" id="UP000504637"/>
    </source>
</evidence>
<dbReference type="GO" id="GO:0016791">
    <property type="term" value="F:phosphatase activity"/>
    <property type="evidence" value="ECO:0007669"/>
    <property type="project" value="InterPro"/>
</dbReference>
<dbReference type="SUPFAM" id="SSF56219">
    <property type="entry name" value="DNase I-like"/>
    <property type="match status" value="1"/>
</dbReference>
<dbReference type="Proteomes" id="UP000504637">
    <property type="component" value="Unplaced"/>
</dbReference>
<reference evidence="3" key="1">
    <citation type="submission" date="2020-01" db="EMBL/GenBank/DDBJ databases">
        <authorList>
            <consortium name="DOE Joint Genome Institute"/>
            <person name="Haridas S."/>
            <person name="Albert R."/>
            <person name="Binder M."/>
            <person name="Bloem J."/>
            <person name="Labutti K."/>
            <person name="Salamov A."/>
            <person name="Andreopoulos B."/>
            <person name="Baker S.E."/>
            <person name="Barry K."/>
            <person name="Bills G."/>
            <person name="Bluhm B.H."/>
            <person name="Cannon C."/>
            <person name="Castanera R."/>
            <person name="Culley D.E."/>
            <person name="Daum C."/>
            <person name="Ezra D."/>
            <person name="Gonzalez J.B."/>
            <person name="Henrissat B."/>
            <person name="Kuo A."/>
            <person name="Liang C."/>
            <person name="Lipzen A."/>
            <person name="Lutzoni F."/>
            <person name="Magnuson J."/>
            <person name="Mondo S."/>
            <person name="Nolan M."/>
            <person name="Ohm R."/>
            <person name="Pangilinan J."/>
            <person name="Park H.-J."/>
            <person name="Ramirez L."/>
            <person name="Alfaro M."/>
            <person name="Sun H."/>
            <person name="Tritt A."/>
            <person name="Yoshinaga Y."/>
            <person name="Zwiers L.-H."/>
            <person name="Turgeon B.G."/>
            <person name="Goodwin S.B."/>
            <person name="Spatafora J.W."/>
            <person name="Crous P.W."/>
            <person name="Grigoriev I.V."/>
        </authorList>
    </citation>
    <scope>NUCLEOTIDE SEQUENCE</scope>
    <source>
        <strain evidence="3">CBS 342.82</strain>
    </source>
</reference>
<name>A0A6J3LSN6_9PEZI</name>
<keyword evidence="3" id="KW-0540">Nuclease</keyword>
<dbReference type="GO" id="GO:0004519">
    <property type="term" value="F:endonuclease activity"/>
    <property type="evidence" value="ECO:0007669"/>
    <property type="project" value="UniProtKB-KW"/>
</dbReference>
<dbReference type="GeneID" id="54359727"/>
<keyword evidence="2" id="KW-1185">Reference proteome</keyword>
<feature type="domain" description="Inositol polyphosphate-related phosphatase" evidence="1">
    <location>
        <begin position="47"/>
        <end position="210"/>
    </location>
</feature>
<reference evidence="3" key="2">
    <citation type="submission" date="2020-04" db="EMBL/GenBank/DDBJ databases">
        <authorList>
            <consortium name="NCBI Genome Project"/>
        </authorList>
    </citation>
    <scope>NUCLEOTIDE SEQUENCE</scope>
    <source>
        <strain evidence="3">CBS 342.82</strain>
    </source>
</reference>
<dbReference type="Pfam" id="PF22669">
    <property type="entry name" value="Exo_endo_phos2"/>
    <property type="match status" value="1"/>
</dbReference>